<evidence type="ECO:0000313" key="2">
    <source>
        <dbReference type="EMBL" id="AWW00775.1"/>
    </source>
</evidence>
<sequence>MTQKVSGKKSDKLTVYQIFTRLFGNTNTTNKFYGSIQENGVGKLADINTNALKSLKQLGISHVWYTGVIEHATMTDYTSFGIKKDNPLVVKGKAGSPYAIKDYYDIDPDLATDVKNRMAEFESLVKRTHEEDLKVIIDFIPNHVAREYKSDVKRDGILNFGEDDDASKAFLPQNNFYYLPGTAFKVPSEVKSPIEVDKAYVENPALATGNDVFSESPSINDWFETIKLNYGVDYQNGHTTHFDPIPDTWLKMKDILLYWSKKGVDGFRCDMAHMVPVPFWTWVIKEVKKEFPDMLFIAEIYDVGLYHDFIFKGGFDYLYDKVGLYDAVRRLMEGNGNANDITKVWQNESGEYANHMLRFLENHDEQRITSQQFAKDAKIGLPAMALSAYLHDGPLMLYFGQEIGLKPNGAEGFQSDDGRTSIFDYWGLDEMARWNNDGKWNLAKLTKEEKELRKAYTLINETATSNEAINSGKFFDLQYANTGNPAYNDSRVYSFLRHSDSQKLLFIFNFDLNNSYNFNLNLPELALGMMGINKDVISIRPVKQINKPIKKQKLTIKENTEINISILENSWQVFEIN</sequence>
<dbReference type="KEGG" id="als:DJ013_02955"/>
<dbReference type="Gene3D" id="3.20.20.80">
    <property type="entry name" value="Glycosidases"/>
    <property type="match status" value="2"/>
</dbReference>
<dbReference type="OrthoDB" id="9805159at2"/>
<dbReference type="GO" id="GO:0009313">
    <property type="term" value="P:oligosaccharide catabolic process"/>
    <property type="evidence" value="ECO:0007669"/>
    <property type="project" value="TreeGrafter"/>
</dbReference>
<dbReference type="AlphaFoldDB" id="A0A2Z4GI88"/>
<dbReference type="Pfam" id="PF00128">
    <property type="entry name" value="Alpha-amylase"/>
    <property type="match status" value="1"/>
</dbReference>
<accession>A0A2Z4GI88</accession>
<reference evidence="2 3" key="1">
    <citation type="submission" date="2018-05" db="EMBL/GenBank/DDBJ databases">
        <title>Complete genome sequence of Arcticibacterium luteifluviistationis SM1504T, a cytophagaceae bacterium isolated from Arctic surface seawater.</title>
        <authorList>
            <person name="Li Y."/>
            <person name="Qin Q.-L."/>
        </authorList>
    </citation>
    <scope>NUCLEOTIDE SEQUENCE [LARGE SCALE GENOMIC DNA]</scope>
    <source>
        <strain evidence="2 3">SM1504</strain>
    </source>
</reference>
<protein>
    <submittedName>
        <fullName evidence="2">Alpha-amylase</fullName>
    </submittedName>
</protein>
<gene>
    <name evidence="2" type="ORF">DJ013_02955</name>
</gene>
<name>A0A2Z4GI88_9BACT</name>
<dbReference type="GO" id="GO:0043169">
    <property type="term" value="F:cation binding"/>
    <property type="evidence" value="ECO:0007669"/>
    <property type="project" value="InterPro"/>
</dbReference>
<proteinExistence type="predicted"/>
<dbReference type="InterPro" id="IPR006048">
    <property type="entry name" value="A-amylase/branching_C"/>
</dbReference>
<evidence type="ECO:0000313" key="3">
    <source>
        <dbReference type="Proteomes" id="UP000249873"/>
    </source>
</evidence>
<dbReference type="SUPFAM" id="SSF51445">
    <property type="entry name" value="(Trans)glycosidases"/>
    <property type="match status" value="1"/>
</dbReference>
<dbReference type="Pfam" id="PF02806">
    <property type="entry name" value="Alpha-amylase_C"/>
    <property type="match status" value="1"/>
</dbReference>
<dbReference type="SMART" id="SM00642">
    <property type="entry name" value="Aamy"/>
    <property type="match status" value="1"/>
</dbReference>
<dbReference type="GO" id="GO:0004556">
    <property type="term" value="F:alpha-amylase activity"/>
    <property type="evidence" value="ECO:0007669"/>
    <property type="project" value="TreeGrafter"/>
</dbReference>
<dbReference type="InterPro" id="IPR006047">
    <property type="entry name" value="GH13_cat_dom"/>
</dbReference>
<dbReference type="RefSeq" id="WP_111374141.1">
    <property type="nucleotide sequence ID" value="NZ_CP029480.1"/>
</dbReference>
<organism evidence="2 3">
    <name type="scientific">Arcticibacterium luteifluviistationis</name>
    <dbReference type="NCBI Taxonomy" id="1784714"/>
    <lineage>
        <taxon>Bacteria</taxon>
        <taxon>Pseudomonadati</taxon>
        <taxon>Bacteroidota</taxon>
        <taxon>Cytophagia</taxon>
        <taxon>Cytophagales</taxon>
        <taxon>Leadbetterellaceae</taxon>
        <taxon>Arcticibacterium</taxon>
    </lineage>
</organism>
<dbReference type="CDD" id="cd11349">
    <property type="entry name" value="AmyAc_3"/>
    <property type="match status" value="1"/>
</dbReference>
<dbReference type="PANTHER" id="PTHR10357:SF205">
    <property type="entry name" value="O-GLYCOSYL HYDROLASE FAMILY 13"/>
    <property type="match status" value="1"/>
</dbReference>
<dbReference type="EMBL" id="CP029480">
    <property type="protein sequence ID" value="AWW00775.1"/>
    <property type="molecule type" value="Genomic_DNA"/>
</dbReference>
<keyword evidence="3" id="KW-1185">Reference proteome</keyword>
<evidence type="ECO:0000259" key="1">
    <source>
        <dbReference type="SMART" id="SM00642"/>
    </source>
</evidence>
<dbReference type="Proteomes" id="UP000249873">
    <property type="component" value="Chromosome"/>
</dbReference>
<dbReference type="PANTHER" id="PTHR10357">
    <property type="entry name" value="ALPHA-AMYLASE FAMILY MEMBER"/>
    <property type="match status" value="1"/>
</dbReference>
<feature type="domain" description="Glycosyl hydrolase family 13 catalytic" evidence="1">
    <location>
        <begin position="17"/>
        <end position="462"/>
    </location>
</feature>
<dbReference type="InterPro" id="IPR017853">
    <property type="entry name" value="GH"/>
</dbReference>